<feature type="compositionally biased region" description="Polar residues" evidence="1">
    <location>
        <begin position="120"/>
        <end position="133"/>
    </location>
</feature>
<dbReference type="PANTHER" id="PTHR33429">
    <property type="entry name" value="OS02G0708000 PROTEIN-RELATED"/>
    <property type="match status" value="1"/>
</dbReference>
<evidence type="ECO:0000256" key="2">
    <source>
        <dbReference type="SAM" id="Phobius"/>
    </source>
</evidence>
<sequence length="133" mass="14395">MSTPLEPFQQPPPPPIGMVVAQQQAYNTNSSHGSYGPFIAVILVITILGILAVIVGRLCSGRRIFGYGPHYDFESWIETKCSSCIDGRIDLPTQQQTNTSEQVPVAIPVNPPDETKQQEQSHSAQDPSSATSS</sequence>
<evidence type="ECO:0000313" key="3">
    <source>
        <dbReference type="EMBL" id="KAF9608667.1"/>
    </source>
</evidence>
<name>A0A835I2V9_9MAGN</name>
<dbReference type="AlphaFoldDB" id="A0A835I2V9"/>
<feature type="transmembrane region" description="Helical" evidence="2">
    <location>
        <begin position="35"/>
        <end position="55"/>
    </location>
</feature>
<keyword evidence="4" id="KW-1185">Reference proteome</keyword>
<evidence type="ECO:0000256" key="1">
    <source>
        <dbReference type="SAM" id="MobiDB-lite"/>
    </source>
</evidence>
<comment type="caution">
    <text evidence="3">The sequence shown here is derived from an EMBL/GenBank/DDBJ whole genome shotgun (WGS) entry which is preliminary data.</text>
</comment>
<proteinExistence type="predicted"/>
<dbReference type="EMBL" id="JADFTS010000004">
    <property type="protein sequence ID" value="KAF9608667.1"/>
    <property type="molecule type" value="Genomic_DNA"/>
</dbReference>
<reference evidence="3 4" key="1">
    <citation type="submission" date="2020-10" db="EMBL/GenBank/DDBJ databases">
        <title>The Coptis chinensis genome and diversification of protoberbering-type alkaloids.</title>
        <authorList>
            <person name="Wang B."/>
            <person name="Shu S."/>
            <person name="Song C."/>
            <person name="Liu Y."/>
        </authorList>
    </citation>
    <scope>NUCLEOTIDE SEQUENCE [LARGE SCALE GENOMIC DNA]</scope>
    <source>
        <strain evidence="3">HL-2020</strain>
        <tissue evidence="3">Leaf</tissue>
    </source>
</reference>
<dbReference type="PANTHER" id="PTHR33429:SF2">
    <property type="entry name" value="OS01G0888850 PROTEIN"/>
    <property type="match status" value="1"/>
</dbReference>
<keyword evidence="2" id="KW-0472">Membrane</keyword>
<evidence type="ECO:0000313" key="4">
    <source>
        <dbReference type="Proteomes" id="UP000631114"/>
    </source>
</evidence>
<feature type="compositionally biased region" description="Polar residues" evidence="1">
    <location>
        <begin position="92"/>
        <end position="102"/>
    </location>
</feature>
<keyword evidence="2" id="KW-0812">Transmembrane</keyword>
<gene>
    <name evidence="3" type="ORF">IFM89_010451</name>
</gene>
<protein>
    <recommendedName>
        <fullName evidence="5">Transmembrane protein</fullName>
    </recommendedName>
</protein>
<keyword evidence="2" id="KW-1133">Transmembrane helix</keyword>
<dbReference type="Proteomes" id="UP000631114">
    <property type="component" value="Unassembled WGS sequence"/>
</dbReference>
<accession>A0A835I2V9</accession>
<organism evidence="3 4">
    <name type="scientific">Coptis chinensis</name>
    <dbReference type="NCBI Taxonomy" id="261450"/>
    <lineage>
        <taxon>Eukaryota</taxon>
        <taxon>Viridiplantae</taxon>
        <taxon>Streptophyta</taxon>
        <taxon>Embryophyta</taxon>
        <taxon>Tracheophyta</taxon>
        <taxon>Spermatophyta</taxon>
        <taxon>Magnoliopsida</taxon>
        <taxon>Ranunculales</taxon>
        <taxon>Ranunculaceae</taxon>
        <taxon>Coptidoideae</taxon>
        <taxon>Coptis</taxon>
    </lineage>
</organism>
<evidence type="ECO:0008006" key="5">
    <source>
        <dbReference type="Google" id="ProtNLM"/>
    </source>
</evidence>
<dbReference type="OrthoDB" id="1928111at2759"/>
<feature type="region of interest" description="Disordered" evidence="1">
    <location>
        <begin position="92"/>
        <end position="133"/>
    </location>
</feature>